<dbReference type="Proteomes" id="UP001521785">
    <property type="component" value="Unassembled WGS sequence"/>
</dbReference>
<feature type="chain" id="PRO_5045791446" evidence="1">
    <location>
        <begin position="17"/>
        <end position="436"/>
    </location>
</feature>
<reference evidence="2 3" key="1">
    <citation type="submission" date="2024-02" db="EMBL/GenBank/DDBJ databases">
        <title>De novo assembly and annotation of 12 fungi associated with fruit tree decline syndrome in Ontario, Canada.</title>
        <authorList>
            <person name="Sulman M."/>
            <person name="Ellouze W."/>
            <person name="Ilyukhin E."/>
        </authorList>
    </citation>
    <scope>NUCLEOTIDE SEQUENCE [LARGE SCALE GENOMIC DNA]</scope>
    <source>
        <strain evidence="2 3">M42-189</strain>
    </source>
</reference>
<proteinExistence type="predicted"/>
<protein>
    <submittedName>
        <fullName evidence="2">Uncharacterized protein</fullName>
    </submittedName>
</protein>
<keyword evidence="3" id="KW-1185">Reference proteome</keyword>
<feature type="signal peptide" evidence="1">
    <location>
        <begin position="1"/>
        <end position="16"/>
    </location>
</feature>
<comment type="caution">
    <text evidence="2">The sequence shown here is derived from an EMBL/GenBank/DDBJ whole genome shotgun (WGS) entry which is preliminary data.</text>
</comment>
<organism evidence="2 3">
    <name type="scientific">Paraconiothyrium brasiliense</name>
    <dbReference type="NCBI Taxonomy" id="300254"/>
    <lineage>
        <taxon>Eukaryota</taxon>
        <taxon>Fungi</taxon>
        <taxon>Dikarya</taxon>
        <taxon>Ascomycota</taxon>
        <taxon>Pezizomycotina</taxon>
        <taxon>Dothideomycetes</taxon>
        <taxon>Pleosporomycetidae</taxon>
        <taxon>Pleosporales</taxon>
        <taxon>Massarineae</taxon>
        <taxon>Didymosphaeriaceae</taxon>
        <taxon>Paraconiothyrium</taxon>
    </lineage>
</organism>
<sequence length="436" mass="49142">MKFSVCLFALVALANASVYIPATFPKIFQLSELLWFKRPKIPQIILDTGHPWLADNKEWLSSYPNIRTAICSKDSDLWTKPTTTQRALPLDLLTNITINNNKHGWSRLRWTFAGILLRELEACPAALEDVKNLDLHLYVRDFQYDTWTRDAKPPSELPLLFAGVLSKMPNLSTLRWEVQPKATDSFEDALTKANVTLSNLKHLVDEGHNAWLVRRCPNLEKISISYVNSQNPEWRFGDDPKLRWGQSSMALINATEGLPLQSIHMAAMSWRSAVWMELLEAIVELHPNLTDIGIDGDVYNPAETGATPEKLPQLVESLARFSNLKSLALPHSFQLGLGFDGGHWCGNAYGGASGRAYGRQVAQEHAETIEKAANMAIEALPQLKQLSFGGLQANLTVDEDGKVELVWPWTGRMEEYTYDIWPEPEVEDSFDDKDEL</sequence>
<accession>A0ABR3QII2</accession>
<evidence type="ECO:0000256" key="1">
    <source>
        <dbReference type="SAM" id="SignalP"/>
    </source>
</evidence>
<evidence type="ECO:0000313" key="3">
    <source>
        <dbReference type="Proteomes" id="UP001521785"/>
    </source>
</evidence>
<name>A0ABR3QII2_9PLEO</name>
<gene>
    <name evidence="2" type="ORF">SLS60_011563</name>
</gene>
<keyword evidence="1" id="KW-0732">Signal</keyword>
<dbReference type="EMBL" id="JAKJXO020000022">
    <property type="protein sequence ID" value="KAL1591971.1"/>
    <property type="molecule type" value="Genomic_DNA"/>
</dbReference>
<evidence type="ECO:0000313" key="2">
    <source>
        <dbReference type="EMBL" id="KAL1591971.1"/>
    </source>
</evidence>